<dbReference type="GO" id="GO:0046872">
    <property type="term" value="F:metal ion binding"/>
    <property type="evidence" value="ECO:0007669"/>
    <property type="project" value="InterPro"/>
</dbReference>
<dbReference type="AlphaFoldDB" id="A0A401WA86"/>
<evidence type="ECO:0000256" key="2">
    <source>
        <dbReference type="SAM" id="SignalP"/>
    </source>
</evidence>
<comment type="caution">
    <text evidence="4">The sequence shown here is derived from an EMBL/GenBank/DDBJ whole genome shotgun (WGS) entry which is preliminary data.</text>
</comment>
<feature type="signal peptide" evidence="2">
    <location>
        <begin position="1"/>
        <end position="20"/>
    </location>
</feature>
<evidence type="ECO:0000256" key="1">
    <source>
        <dbReference type="ARBA" id="ARBA00010457"/>
    </source>
</evidence>
<reference evidence="4 5" key="1">
    <citation type="submission" date="2018-11" db="EMBL/GenBank/DDBJ databases">
        <title>Whole genome sequence of Streptomyces paromomycinus NBRC 15454(T).</title>
        <authorList>
            <person name="Komaki H."/>
            <person name="Tamura T."/>
        </authorList>
    </citation>
    <scope>NUCLEOTIDE SEQUENCE [LARGE SCALE GENOMIC DNA]</scope>
    <source>
        <strain evidence="4 5">NBRC 15454</strain>
    </source>
</reference>
<evidence type="ECO:0000259" key="3">
    <source>
        <dbReference type="Pfam" id="PF00080"/>
    </source>
</evidence>
<protein>
    <recommendedName>
        <fullName evidence="3">Superoxide dismutase copper/zinc binding domain-containing protein</fullName>
    </recommendedName>
</protein>
<feature type="domain" description="Superoxide dismutase copper/zinc binding" evidence="3">
    <location>
        <begin position="67"/>
        <end position="185"/>
    </location>
</feature>
<comment type="similarity">
    <text evidence="1">Belongs to the Cu-Zn superoxide dismutase family.</text>
</comment>
<dbReference type="InterPro" id="IPR036423">
    <property type="entry name" value="SOD-like_Cu/Zn_dom_sf"/>
</dbReference>
<feature type="chain" id="PRO_5019072657" description="Superoxide dismutase copper/zinc binding domain-containing protein" evidence="2">
    <location>
        <begin position="21"/>
        <end position="189"/>
    </location>
</feature>
<gene>
    <name evidence="4" type="ORF">GKJPGBOP_05949</name>
</gene>
<dbReference type="Pfam" id="PF00080">
    <property type="entry name" value="Sod_Cu"/>
    <property type="match status" value="1"/>
</dbReference>
<dbReference type="RefSeq" id="WP_125056618.1">
    <property type="nucleotide sequence ID" value="NZ_BHZD01000001.1"/>
</dbReference>
<dbReference type="GO" id="GO:0006801">
    <property type="term" value="P:superoxide metabolic process"/>
    <property type="evidence" value="ECO:0007669"/>
    <property type="project" value="InterPro"/>
</dbReference>
<keyword evidence="5" id="KW-1185">Reference proteome</keyword>
<name>A0A401WA86_STREY</name>
<proteinExistence type="inferred from homology"/>
<dbReference type="Proteomes" id="UP000286746">
    <property type="component" value="Unassembled WGS sequence"/>
</dbReference>
<evidence type="ECO:0000313" key="5">
    <source>
        <dbReference type="Proteomes" id="UP000286746"/>
    </source>
</evidence>
<accession>A0A401WA86</accession>
<dbReference type="Gene3D" id="2.60.40.200">
    <property type="entry name" value="Superoxide dismutase, copper/zinc binding domain"/>
    <property type="match status" value="1"/>
</dbReference>
<dbReference type="InterPro" id="IPR001424">
    <property type="entry name" value="SOD_Cu_Zn_dom"/>
</dbReference>
<dbReference type="EMBL" id="BHZD01000001">
    <property type="protein sequence ID" value="GCD46202.1"/>
    <property type="molecule type" value="Genomic_DNA"/>
</dbReference>
<keyword evidence="2" id="KW-0732">Signal</keyword>
<evidence type="ECO:0000313" key="4">
    <source>
        <dbReference type="EMBL" id="GCD46202.1"/>
    </source>
</evidence>
<sequence>MSIATAAVLTASLAMAPAVAPSMGAQSTSVTVRAHFTASPTGEAVTHDPALVPEGSRVTVVEKRYGSGKDARTVVGLRLAGLLPDRTYGAHVHTKPCGPKPADSGPHYQNVPDPVQPSTDPAYANPRNEVWLDLKTDADGDGSSVARVNWHVRYGQARSVVVHEHKTHTEPGQAGTAGARLACVNVPLA</sequence>
<dbReference type="SUPFAM" id="SSF49329">
    <property type="entry name" value="Cu,Zn superoxide dismutase-like"/>
    <property type="match status" value="1"/>
</dbReference>
<organism evidence="4 5">
    <name type="scientific">Streptomyces paromomycinus</name>
    <name type="common">Streptomyces rimosus subsp. paromomycinus</name>
    <dbReference type="NCBI Taxonomy" id="92743"/>
    <lineage>
        <taxon>Bacteria</taxon>
        <taxon>Bacillati</taxon>
        <taxon>Actinomycetota</taxon>
        <taxon>Actinomycetes</taxon>
        <taxon>Kitasatosporales</taxon>
        <taxon>Streptomycetaceae</taxon>
        <taxon>Streptomyces</taxon>
    </lineage>
</organism>